<keyword evidence="2" id="KW-1185">Reference proteome</keyword>
<evidence type="ECO:0000313" key="1">
    <source>
        <dbReference type="EMBL" id="BCZ47560.1"/>
    </source>
</evidence>
<dbReference type="EMBL" id="AP024849">
    <property type="protein sequence ID" value="BCZ47560.1"/>
    <property type="molecule type" value="Genomic_DNA"/>
</dbReference>
<organism evidence="1 2">
    <name type="scientific">Clostridium gelidum</name>
    <dbReference type="NCBI Taxonomy" id="704125"/>
    <lineage>
        <taxon>Bacteria</taxon>
        <taxon>Bacillati</taxon>
        <taxon>Bacillota</taxon>
        <taxon>Clostridia</taxon>
        <taxon>Eubacteriales</taxon>
        <taxon>Clostridiaceae</taxon>
        <taxon>Clostridium</taxon>
    </lineage>
</organism>
<proteinExistence type="predicted"/>
<evidence type="ECO:0000313" key="2">
    <source>
        <dbReference type="Proteomes" id="UP000824633"/>
    </source>
</evidence>
<gene>
    <name evidence="1" type="ORF">psyc5s11_36270</name>
</gene>
<protein>
    <submittedName>
        <fullName evidence="1">Uncharacterized protein</fullName>
    </submittedName>
</protein>
<reference evidence="2" key="1">
    <citation type="submission" date="2021-07" db="EMBL/GenBank/DDBJ databases">
        <title>Complete genome sequencing of a Clostridium isolate.</title>
        <authorList>
            <person name="Ueki A."/>
            <person name="Tonouchi A."/>
        </authorList>
    </citation>
    <scope>NUCLEOTIDE SEQUENCE [LARGE SCALE GENOMIC DNA]</scope>
    <source>
        <strain evidence="2">C5S11</strain>
    </source>
</reference>
<sequence>MKANLKLIILSMTIILLTMTPITTVKAYEITLNIPKDNTSDIYNVNIAVINHSNDCNIVIVQNDKEYYSFITDDNTFKVGEALTITVNSSGMVTQAKPYVSKRDNYKLGDNGITYVNKLTTNGELQEYATRWLKDNYNMTLDIPVEFNSAKQNNNADYIVYGQTFYNNDKPVKIIIDYSLNTNSEDKNIIKERMLIHELTHYALAKQGLPYEDNTVSFTTEALKNGASIDDKDNTAGILHSHILINQNL</sequence>
<dbReference type="Proteomes" id="UP000824633">
    <property type="component" value="Chromosome"/>
</dbReference>
<accession>A0ABN6IZL9</accession>
<name>A0ABN6IZL9_9CLOT</name>
<dbReference type="RefSeq" id="WP_224033891.1">
    <property type="nucleotide sequence ID" value="NZ_AP024849.1"/>
</dbReference>